<evidence type="ECO:0000313" key="2">
    <source>
        <dbReference type="EMBL" id="MCW8109197.1"/>
    </source>
</evidence>
<protein>
    <submittedName>
        <fullName evidence="2">Agmatine deiminase family protein</fullName>
    </submittedName>
</protein>
<dbReference type="Pfam" id="PF04371">
    <property type="entry name" value="PAD_porph"/>
    <property type="match status" value="1"/>
</dbReference>
<sequence length="351" mass="39677">MHHQLIPEWEPIEAVILAWPHPHTDWAPWLETARQTYVKLIEQVNLANVGVVLLVSEDDLTDIQLYLPVNANVLIVPAIFNDTWVRDYAFLTCNAEGKKIPVEFRFNGWGNKFSAIDDNHVNQRYLFNLCRHAAVHSNIVAEGGALEIDANGHLLSTSLCLLNPERNGELTLAQYHDEFTQKLGAKYITIFEQGHLEGDDTDGHIDTLVRFTPNKGLVIQAAYNREEDPHFGSLHALCKECEAQLPNHRQFHLPLPAMYNDEGDRLPASYANFLICNDRILLPIYQQPEDDMAISVMQLAYPNHKIVPVDCAVLVQQYGSLHCISMQIPRDTLKPEVASQIKNGVSVYATK</sequence>
<gene>
    <name evidence="2" type="ORF">OPS25_11875</name>
</gene>
<dbReference type="InterPro" id="IPR007466">
    <property type="entry name" value="Peptidyl-Arg-deiminase_porph"/>
</dbReference>
<keyword evidence="1" id="KW-0378">Hydrolase</keyword>
<comment type="caution">
    <text evidence="2">The sequence shown here is derived from an EMBL/GenBank/DDBJ whole genome shotgun (WGS) entry which is preliminary data.</text>
</comment>
<evidence type="ECO:0000256" key="1">
    <source>
        <dbReference type="ARBA" id="ARBA00022801"/>
    </source>
</evidence>
<dbReference type="EMBL" id="JAPFRD010000011">
    <property type="protein sequence ID" value="MCW8109197.1"/>
    <property type="molecule type" value="Genomic_DNA"/>
</dbReference>
<dbReference type="SUPFAM" id="SSF55909">
    <property type="entry name" value="Pentein"/>
    <property type="match status" value="1"/>
</dbReference>
<dbReference type="PANTHER" id="PTHR31377:SF0">
    <property type="entry name" value="AGMATINE DEIMINASE-RELATED"/>
    <property type="match status" value="1"/>
</dbReference>
<dbReference type="PANTHER" id="PTHR31377">
    <property type="entry name" value="AGMATINE DEIMINASE-RELATED"/>
    <property type="match status" value="1"/>
</dbReference>
<name>A0ABT3P8U3_9ALTE</name>
<keyword evidence="3" id="KW-1185">Reference proteome</keyword>
<proteinExistence type="predicted"/>
<evidence type="ECO:0000313" key="3">
    <source>
        <dbReference type="Proteomes" id="UP001142810"/>
    </source>
</evidence>
<dbReference type="Gene3D" id="3.75.10.10">
    <property type="entry name" value="L-arginine/glycine Amidinotransferase, Chain A"/>
    <property type="match status" value="1"/>
</dbReference>
<dbReference type="Proteomes" id="UP001142810">
    <property type="component" value="Unassembled WGS sequence"/>
</dbReference>
<reference evidence="2" key="1">
    <citation type="submission" date="2022-11" db="EMBL/GenBank/DDBJ databases">
        <title>Alteromonas sp. nov., isolated from sea water of the Qingdao.</title>
        <authorList>
            <person name="Wang Q."/>
        </authorList>
    </citation>
    <scope>NUCLEOTIDE SEQUENCE</scope>
    <source>
        <strain evidence="2">ASW11-7</strain>
    </source>
</reference>
<organism evidence="2 3">
    <name type="scientific">Alteromonas aquimaris</name>
    <dbReference type="NCBI Taxonomy" id="2998417"/>
    <lineage>
        <taxon>Bacteria</taxon>
        <taxon>Pseudomonadati</taxon>
        <taxon>Pseudomonadota</taxon>
        <taxon>Gammaproteobacteria</taxon>
        <taxon>Alteromonadales</taxon>
        <taxon>Alteromonadaceae</taxon>
        <taxon>Alteromonas/Salinimonas group</taxon>
        <taxon>Alteromonas</taxon>
    </lineage>
</organism>
<accession>A0ABT3P8U3</accession>
<dbReference type="RefSeq" id="WP_265617942.1">
    <property type="nucleotide sequence ID" value="NZ_JAPFRD010000011.1"/>
</dbReference>